<dbReference type="Proteomes" id="UP000003635">
    <property type="component" value="Unassembled WGS sequence"/>
</dbReference>
<protein>
    <recommendedName>
        <fullName evidence="3">Lipoprotein</fullName>
    </recommendedName>
</protein>
<evidence type="ECO:0008006" key="3">
    <source>
        <dbReference type="Google" id="ProtNLM"/>
    </source>
</evidence>
<proteinExistence type="predicted"/>
<accession>Q2CI42</accession>
<dbReference type="HOGENOM" id="CLU_174766_0_0_5"/>
<dbReference type="EMBL" id="AAOT01000004">
    <property type="protein sequence ID" value="EAR52416.1"/>
    <property type="molecule type" value="Genomic_DNA"/>
</dbReference>
<evidence type="ECO:0000313" key="1">
    <source>
        <dbReference type="EMBL" id="EAR52416.1"/>
    </source>
</evidence>
<keyword evidence="2" id="KW-1185">Reference proteome</keyword>
<comment type="caution">
    <text evidence="1">The sequence shown here is derived from an EMBL/GenBank/DDBJ whole genome shotgun (WGS) entry which is preliminary data.</text>
</comment>
<name>Q2CI42_OCEGH</name>
<gene>
    <name evidence="1" type="ORF">OG2516_08062</name>
</gene>
<reference evidence="1 2" key="1">
    <citation type="journal article" date="2010" name="J. Bacteriol.">
        <title>Genome sequences of Oceanicola granulosus HTCC2516(T) and Oceanicola batsensis HTCC2597(TDelta).</title>
        <authorList>
            <person name="Thrash J.C."/>
            <person name="Cho J.C."/>
            <person name="Vergin K.L."/>
            <person name="Giovannoni S.J."/>
        </authorList>
    </citation>
    <scope>NUCLEOTIDE SEQUENCE [LARGE SCALE GENOMIC DNA]</scope>
    <source>
        <strain evidence="2">ATCC BAA-861 / DSM 15982 / KCTC 12143 / HTCC2516</strain>
    </source>
</reference>
<dbReference type="STRING" id="314256.OG2516_08062"/>
<dbReference type="OrthoDB" id="7691501at2"/>
<dbReference type="RefSeq" id="WP_007255137.1">
    <property type="nucleotide sequence ID" value="NZ_CH724107.1"/>
</dbReference>
<organism evidence="1 2">
    <name type="scientific">Oceanicola granulosus (strain ATCC BAA-861 / DSM 15982 / KCTC 12143 / HTCC2516)</name>
    <dbReference type="NCBI Taxonomy" id="314256"/>
    <lineage>
        <taxon>Bacteria</taxon>
        <taxon>Pseudomonadati</taxon>
        <taxon>Pseudomonadota</taxon>
        <taxon>Alphaproteobacteria</taxon>
        <taxon>Rhodobacterales</taxon>
        <taxon>Roseobacteraceae</taxon>
        <taxon>Oceanicola</taxon>
    </lineage>
</organism>
<dbReference type="PROSITE" id="PS51257">
    <property type="entry name" value="PROKAR_LIPOPROTEIN"/>
    <property type="match status" value="1"/>
</dbReference>
<sequence length="97" mass="9998">MRRAGVLCAGLAAAVLTGCSPPSPLRAAQVCEERAAAAQGPTGGVTIGANSRTGGFASARIGVTSDYLRGRDPLEVYDSCVYDLTGQPPVRPPRLRQ</sequence>
<evidence type="ECO:0000313" key="2">
    <source>
        <dbReference type="Proteomes" id="UP000003635"/>
    </source>
</evidence>
<dbReference type="AlphaFoldDB" id="Q2CI42"/>